<comment type="similarity">
    <text evidence="1">Belongs to the eukaryotic/archaeal PrmC-related family.</text>
</comment>
<dbReference type="EMBL" id="VLNY01000006">
    <property type="protein sequence ID" value="KAA0022367.1"/>
    <property type="molecule type" value="Genomic_DNA"/>
</dbReference>
<dbReference type="InterPro" id="IPR004557">
    <property type="entry name" value="PrmC-related"/>
</dbReference>
<organism evidence="6 7">
    <name type="scientific">Antrihabitans cavernicola</name>
    <dbReference type="NCBI Taxonomy" id="2495913"/>
    <lineage>
        <taxon>Bacteria</taxon>
        <taxon>Bacillati</taxon>
        <taxon>Actinomycetota</taxon>
        <taxon>Actinomycetes</taxon>
        <taxon>Mycobacteriales</taxon>
        <taxon>Nocardiaceae</taxon>
        <taxon>Antrihabitans</taxon>
    </lineage>
</organism>
<reference evidence="6 7" key="1">
    <citation type="submission" date="2019-07" db="EMBL/GenBank/DDBJ databases">
        <title>Rhodococcus cavernicolus sp. nov., isolated from a cave.</title>
        <authorList>
            <person name="Lee S.D."/>
        </authorList>
    </citation>
    <scope>NUCLEOTIDE SEQUENCE [LARGE SCALE GENOMIC DNA]</scope>
    <source>
        <strain evidence="6 7">C1-24</strain>
    </source>
</reference>
<dbReference type="CDD" id="cd02440">
    <property type="entry name" value="AdoMet_MTases"/>
    <property type="match status" value="1"/>
</dbReference>
<evidence type="ECO:0000256" key="2">
    <source>
        <dbReference type="ARBA" id="ARBA00022603"/>
    </source>
</evidence>
<dbReference type="SUPFAM" id="SSF53335">
    <property type="entry name" value="S-adenosyl-L-methionine-dependent methyltransferases"/>
    <property type="match status" value="1"/>
</dbReference>
<dbReference type="GO" id="GO:0008757">
    <property type="term" value="F:S-adenosylmethionine-dependent methyltransferase activity"/>
    <property type="evidence" value="ECO:0007669"/>
    <property type="project" value="TreeGrafter"/>
</dbReference>
<dbReference type="InterPro" id="IPR007848">
    <property type="entry name" value="Small_mtfrase_dom"/>
</dbReference>
<name>A0A5A7SC16_9NOCA</name>
<dbReference type="InterPro" id="IPR002052">
    <property type="entry name" value="DNA_methylase_N6_adenine_CS"/>
</dbReference>
<dbReference type="GO" id="GO:0032259">
    <property type="term" value="P:methylation"/>
    <property type="evidence" value="ECO:0007669"/>
    <property type="project" value="UniProtKB-KW"/>
</dbReference>
<sequence>MTTDPGVYAPQHDSRALLDALREASLPRDARVLDLCAGSGVLAIGAAILSGGDVLALDVSADSVQCARRNADAVGIQITVAQGGLSDALAAGPFDVVVCNPPYVPCEPGGAQALAWDAGVDGRSMLGPLCRNARRLLRDGGFVLIVHSEFSGPDATIADLRASGLKAAVVSRRTIDFGPVMHSRAAWLEAQGALERGRRREELVVIRGDRADSDGT</sequence>
<evidence type="ECO:0000256" key="1">
    <source>
        <dbReference type="ARBA" id="ARBA00006149"/>
    </source>
</evidence>
<keyword evidence="4" id="KW-0949">S-adenosyl-L-methionine</keyword>
<comment type="caution">
    <text evidence="6">The sequence shown here is derived from an EMBL/GenBank/DDBJ whole genome shotgun (WGS) entry which is preliminary data.</text>
</comment>
<protein>
    <submittedName>
        <fullName evidence="6">Methyltransferase</fullName>
    </submittedName>
</protein>
<dbReference type="GO" id="GO:0008170">
    <property type="term" value="F:N-methyltransferase activity"/>
    <property type="evidence" value="ECO:0007669"/>
    <property type="project" value="UniProtKB-ARBA"/>
</dbReference>
<gene>
    <name evidence="6" type="ORF">FOY51_13940</name>
</gene>
<dbReference type="GO" id="GO:0003676">
    <property type="term" value="F:nucleic acid binding"/>
    <property type="evidence" value="ECO:0007669"/>
    <property type="project" value="InterPro"/>
</dbReference>
<evidence type="ECO:0000313" key="6">
    <source>
        <dbReference type="EMBL" id="KAA0022367.1"/>
    </source>
</evidence>
<dbReference type="Proteomes" id="UP000322244">
    <property type="component" value="Unassembled WGS sequence"/>
</dbReference>
<keyword evidence="3 6" id="KW-0808">Transferase</keyword>
<dbReference type="GO" id="GO:0035657">
    <property type="term" value="C:eRF1 methyltransferase complex"/>
    <property type="evidence" value="ECO:0007669"/>
    <property type="project" value="TreeGrafter"/>
</dbReference>
<evidence type="ECO:0000256" key="3">
    <source>
        <dbReference type="ARBA" id="ARBA00022679"/>
    </source>
</evidence>
<dbReference type="GO" id="GO:0008276">
    <property type="term" value="F:protein methyltransferase activity"/>
    <property type="evidence" value="ECO:0007669"/>
    <property type="project" value="TreeGrafter"/>
</dbReference>
<keyword evidence="7" id="KW-1185">Reference proteome</keyword>
<feature type="domain" description="Methyltransferase small" evidence="5">
    <location>
        <begin position="2"/>
        <end position="156"/>
    </location>
</feature>
<dbReference type="OrthoDB" id="8746524at2"/>
<dbReference type="InterPro" id="IPR029063">
    <property type="entry name" value="SAM-dependent_MTases_sf"/>
</dbReference>
<dbReference type="Pfam" id="PF05175">
    <property type="entry name" value="MTS"/>
    <property type="match status" value="1"/>
</dbReference>
<evidence type="ECO:0000313" key="7">
    <source>
        <dbReference type="Proteomes" id="UP000322244"/>
    </source>
</evidence>
<dbReference type="PANTHER" id="PTHR45875">
    <property type="entry name" value="METHYLTRANSFERASE N6AMT1"/>
    <property type="match status" value="1"/>
</dbReference>
<dbReference type="InterPro" id="IPR052190">
    <property type="entry name" value="Euk-Arch_PrmC-MTase"/>
</dbReference>
<keyword evidence="2 6" id="KW-0489">Methyltransferase</keyword>
<evidence type="ECO:0000256" key="4">
    <source>
        <dbReference type="ARBA" id="ARBA00022691"/>
    </source>
</evidence>
<accession>A0A5A7SC16</accession>
<dbReference type="Gene3D" id="3.40.50.150">
    <property type="entry name" value="Vaccinia Virus protein VP39"/>
    <property type="match status" value="1"/>
</dbReference>
<proteinExistence type="inferred from homology"/>
<dbReference type="AlphaFoldDB" id="A0A5A7SC16"/>
<evidence type="ECO:0000259" key="5">
    <source>
        <dbReference type="Pfam" id="PF05175"/>
    </source>
</evidence>
<dbReference type="PANTHER" id="PTHR45875:SF1">
    <property type="entry name" value="METHYLTRANSFERASE N6AMT1"/>
    <property type="match status" value="1"/>
</dbReference>
<dbReference type="NCBIfam" id="TIGR00537">
    <property type="entry name" value="hemK_rel_arch"/>
    <property type="match status" value="1"/>
</dbReference>
<dbReference type="PROSITE" id="PS00092">
    <property type="entry name" value="N6_MTASE"/>
    <property type="match status" value="1"/>
</dbReference>